<keyword evidence="4" id="KW-1185">Reference proteome</keyword>
<evidence type="ECO:0000313" key="4">
    <source>
        <dbReference type="Proteomes" id="UP000613740"/>
    </source>
</evidence>
<feature type="region of interest" description="Disordered" evidence="2">
    <location>
        <begin position="468"/>
        <end position="512"/>
    </location>
</feature>
<dbReference type="EMBL" id="JAEHOD010000015">
    <property type="protein sequence ID" value="KAG2449207.1"/>
    <property type="molecule type" value="Genomic_DNA"/>
</dbReference>
<comment type="caution">
    <text evidence="3">The sequence shown here is derived from an EMBL/GenBank/DDBJ whole genome shotgun (WGS) entry which is preliminary data.</text>
</comment>
<reference evidence="3" key="1">
    <citation type="journal article" date="2020" name="bioRxiv">
        <title>Comparative genomics of Chlamydomonas.</title>
        <authorList>
            <person name="Craig R.J."/>
            <person name="Hasan A.R."/>
            <person name="Ness R.W."/>
            <person name="Keightley P.D."/>
        </authorList>
    </citation>
    <scope>NUCLEOTIDE SEQUENCE</scope>
    <source>
        <strain evidence="3">CCAP 11/173</strain>
    </source>
</reference>
<feature type="coiled-coil region" evidence="1">
    <location>
        <begin position="285"/>
        <end position="312"/>
    </location>
</feature>
<evidence type="ECO:0000256" key="2">
    <source>
        <dbReference type="SAM" id="MobiDB-lite"/>
    </source>
</evidence>
<dbReference type="Proteomes" id="UP000613740">
    <property type="component" value="Unassembled WGS sequence"/>
</dbReference>
<sequence>MEISEFLPGRTAGEVKNIYHSTLRASRDPGRSLLRSYCMQIHGRESDVKLRREALRAAVRAMAGQQSAVATKTPREDLHYASADDEADADTVDAVAGAVQTPCAVTACDMDALLASSKAALAQLRLLVAAGGGAGGAGAGGDDWESDEGSGADGGDGSNGGGLAQATACMGARPGPGPHAGAKRAAPSGAEALPQGSGVTSGDGGEPSDVAKRARVTLPPGDPDRHGRSGLDGLVSGQASVGLEGLLGAAGLRDGNIRMQTLDLSGSGAPPGATVQKLLAQQLQALQQVQRAQQLQQQLHDAQQQQQAQQAQQDQMSRLPDAALLQLLRDEVQARSQVPGDALKALMAHAMAQPAAGDVQQRSLHDALQAQMPLDHQATPATSAGAGSTPRHGSGGCDGGGGGVSQGTAPTGPAAMPPAQLQRATGARTAAFPHSHIKLVPLGDSAGGTLAAATAVNTLALVPVPAEVSQRAARSDDRDSDRDTASDTAVGSGEVDGHGEDAARGAARPGTITWEAEQRQRIDRLLSYGISLDDIEEELLRRRQAKLAAEAAALGEAAAALAAGRRDAAAPAPGTEAPLPLQAPKGGAGLVQGGHEMRLQLEEQQELLQRLQALQPQPQVMVQVKTDPDAPSALDAHALQRQLLLELLDQQAARPQLQPQQQPQQHLTQQQQPQPLSVEGLLRLHMYTPEGIDSRGLHNLTLQAAPDLDLCASLGVQLPLPMAVPREAGDLDAWVRAKRAANMWS</sequence>
<name>A0A835WKS4_9CHLO</name>
<feature type="region of interest" description="Disordered" evidence="2">
    <location>
        <begin position="378"/>
        <end position="428"/>
    </location>
</feature>
<feature type="region of interest" description="Disordered" evidence="2">
    <location>
        <begin position="654"/>
        <end position="673"/>
    </location>
</feature>
<feature type="compositionally biased region" description="Gly residues" evidence="2">
    <location>
        <begin position="151"/>
        <end position="163"/>
    </location>
</feature>
<feature type="region of interest" description="Disordered" evidence="2">
    <location>
        <begin position="135"/>
        <end position="233"/>
    </location>
</feature>
<gene>
    <name evidence="3" type="ORF">HYH02_005954</name>
</gene>
<keyword evidence="1" id="KW-0175">Coiled coil</keyword>
<feature type="compositionally biased region" description="Low complexity" evidence="2">
    <location>
        <begin position="406"/>
        <end position="419"/>
    </location>
</feature>
<feature type="compositionally biased region" description="Basic and acidic residues" evidence="2">
    <location>
        <begin position="473"/>
        <end position="485"/>
    </location>
</feature>
<evidence type="ECO:0000256" key="1">
    <source>
        <dbReference type="SAM" id="Coils"/>
    </source>
</evidence>
<proteinExistence type="predicted"/>
<organism evidence="3 4">
    <name type="scientific">Chlamydomonas schloesseri</name>
    <dbReference type="NCBI Taxonomy" id="2026947"/>
    <lineage>
        <taxon>Eukaryota</taxon>
        <taxon>Viridiplantae</taxon>
        <taxon>Chlorophyta</taxon>
        <taxon>core chlorophytes</taxon>
        <taxon>Chlorophyceae</taxon>
        <taxon>CS clade</taxon>
        <taxon>Chlamydomonadales</taxon>
        <taxon>Chlamydomonadaceae</taxon>
        <taxon>Chlamydomonas</taxon>
    </lineage>
</organism>
<dbReference type="OrthoDB" id="550259at2759"/>
<feature type="compositionally biased region" description="Low complexity" evidence="2">
    <location>
        <begin position="378"/>
        <end position="390"/>
    </location>
</feature>
<protein>
    <submittedName>
        <fullName evidence="3">Uncharacterized protein</fullName>
    </submittedName>
</protein>
<accession>A0A835WKS4</accession>
<feature type="compositionally biased region" description="Gly residues" evidence="2">
    <location>
        <begin position="393"/>
        <end position="405"/>
    </location>
</feature>
<evidence type="ECO:0000313" key="3">
    <source>
        <dbReference type="EMBL" id="KAG2449207.1"/>
    </source>
</evidence>
<dbReference type="AlphaFoldDB" id="A0A835WKS4"/>